<evidence type="ECO:0000313" key="17">
    <source>
        <dbReference type="Proteomes" id="UP000695000"/>
    </source>
</evidence>
<dbReference type="RefSeq" id="XP_017775284.1">
    <property type="nucleotide sequence ID" value="XM_017919795.1"/>
</dbReference>
<dbReference type="GeneID" id="108561721"/>
<dbReference type="PROSITE" id="PS00107">
    <property type="entry name" value="PROTEIN_KINASE_ATP"/>
    <property type="match status" value="1"/>
</dbReference>
<comment type="catalytic activity">
    <reaction evidence="11">
        <text>L-seryl-[protein] + ATP = O-phospho-L-seryl-[protein] + ADP + H(+)</text>
        <dbReference type="Rhea" id="RHEA:17989"/>
        <dbReference type="Rhea" id="RHEA-COMP:9863"/>
        <dbReference type="Rhea" id="RHEA-COMP:11604"/>
        <dbReference type="ChEBI" id="CHEBI:15378"/>
        <dbReference type="ChEBI" id="CHEBI:29999"/>
        <dbReference type="ChEBI" id="CHEBI:30616"/>
        <dbReference type="ChEBI" id="CHEBI:83421"/>
        <dbReference type="ChEBI" id="CHEBI:456216"/>
        <dbReference type="EC" id="2.7.12.1"/>
    </reaction>
</comment>
<keyword evidence="10" id="KW-0464">Manganese</keyword>
<comment type="catalytic activity">
    <reaction evidence="12">
        <text>L-threonyl-[protein] + ATP = O-phospho-L-threonyl-[protein] + ADP + H(+)</text>
        <dbReference type="Rhea" id="RHEA:46608"/>
        <dbReference type="Rhea" id="RHEA-COMP:11060"/>
        <dbReference type="Rhea" id="RHEA-COMP:11605"/>
        <dbReference type="ChEBI" id="CHEBI:15378"/>
        <dbReference type="ChEBI" id="CHEBI:30013"/>
        <dbReference type="ChEBI" id="CHEBI:30616"/>
        <dbReference type="ChEBI" id="CHEBI:61977"/>
        <dbReference type="ChEBI" id="CHEBI:456216"/>
        <dbReference type="EC" id="2.7.12.1"/>
    </reaction>
</comment>
<evidence type="ECO:0000256" key="9">
    <source>
        <dbReference type="ARBA" id="ARBA00022840"/>
    </source>
</evidence>
<keyword evidence="7 14" id="KW-0547">Nucleotide-binding</keyword>
<proteinExistence type="inferred from homology"/>
<keyword evidence="5" id="KW-0723">Serine/threonine-protein kinase</keyword>
<dbReference type="EC" id="2.7.12.1" evidence="4"/>
<gene>
    <name evidence="18" type="primary">LOC108561721</name>
</gene>
<evidence type="ECO:0000256" key="7">
    <source>
        <dbReference type="ARBA" id="ARBA00022741"/>
    </source>
</evidence>
<keyword evidence="9 14" id="KW-0067">ATP-binding</keyword>
<dbReference type="Gene3D" id="3.30.200.20">
    <property type="entry name" value="Phosphorylase Kinase, domain 1"/>
    <property type="match status" value="1"/>
</dbReference>
<dbReference type="InterPro" id="IPR017441">
    <property type="entry name" value="Protein_kinase_ATP_BS"/>
</dbReference>
<feature type="domain" description="Protein kinase" evidence="16">
    <location>
        <begin position="70"/>
        <end position="327"/>
    </location>
</feature>
<evidence type="ECO:0000256" key="10">
    <source>
        <dbReference type="ARBA" id="ARBA00023211"/>
    </source>
</evidence>
<sequence length="681" mass="73900">MMYTKGKGNEPKISCMYDTPCDPTDCDYEKLFCPNNELSEPPKSRSDRLKTGLSCQALKHAVASLHRTDDFHKEKIGSGFFSEVFKVTHRVTGQVMVLKMNLLRSNRRNMLKEVELMNKLSHPNILSFMGACVHEGQLHALTEYINGGSLEQLIQNRTIDLPQSTRVSIARDIARGMTYLHSMGVFHRDLTSKNVLIRRQDSGELQGVVGDFGLAARIPEAGSTVKLCTVGSPYWISPECLKGLYYDERSDVFSFGIVLCELIARVEADPDKLPRTDNFGLDYLAFHELCEPTVDPDFLQLAFSCCTIEPKSRPSFPEIVQSAGKILADIRQHEETAKATKTASIAKSVEQLAALSSSASAQSSAPQHRKIVHRRSLSEDVSAFSPLSSRYSSMEKARKHALAMCSQDPYYKPRTTNPFTSLAQYRGVKKFLGNFSCSELSSTFVENGETARSLPGSPTPSRKASSSPHGKDGSAYGGGSGTNLSDLGAAVESATPNLLRRRGSCESGFYSSVGECLSPNSLWDSGTAVSSLRSLDELEPAELHAIYKRASSIYTDSNEDISSLAGSDWAQETNISSIVDYFERKGSRHTYGGGRSGSRIAALRKSLERQGGVGGSASSSSSSTATAAASSTTVSALHPMGPAPLGSASAASHLMPQRSKCTRLVLCEGAVRSKLPLFDKK</sequence>
<dbReference type="InterPro" id="IPR008266">
    <property type="entry name" value="Tyr_kinase_AS"/>
</dbReference>
<name>A0ABM1ML34_NICVS</name>
<evidence type="ECO:0000256" key="8">
    <source>
        <dbReference type="ARBA" id="ARBA00022777"/>
    </source>
</evidence>
<dbReference type="GO" id="GO:0016301">
    <property type="term" value="F:kinase activity"/>
    <property type="evidence" value="ECO:0007669"/>
    <property type="project" value="UniProtKB-KW"/>
</dbReference>
<dbReference type="PANTHER" id="PTHR46485:SF5">
    <property type="entry name" value="CENTER DIVIDER, ISOFORM A"/>
    <property type="match status" value="1"/>
</dbReference>
<evidence type="ECO:0000256" key="5">
    <source>
        <dbReference type="ARBA" id="ARBA00022527"/>
    </source>
</evidence>
<keyword evidence="8 18" id="KW-0418">Kinase</keyword>
<evidence type="ECO:0000256" key="6">
    <source>
        <dbReference type="ARBA" id="ARBA00022679"/>
    </source>
</evidence>
<dbReference type="PROSITE" id="PS50011">
    <property type="entry name" value="PROTEIN_KINASE_DOM"/>
    <property type="match status" value="1"/>
</dbReference>
<dbReference type="Gene3D" id="1.10.510.10">
    <property type="entry name" value="Transferase(Phosphotransferase) domain 1"/>
    <property type="match status" value="1"/>
</dbReference>
<dbReference type="PROSITE" id="PS00109">
    <property type="entry name" value="PROTEIN_KINASE_TYR"/>
    <property type="match status" value="1"/>
</dbReference>
<evidence type="ECO:0000256" key="2">
    <source>
        <dbReference type="ARBA" id="ARBA00001946"/>
    </source>
</evidence>
<dbReference type="Pfam" id="PF07714">
    <property type="entry name" value="PK_Tyr_Ser-Thr"/>
    <property type="match status" value="1"/>
</dbReference>
<organism evidence="17 18">
    <name type="scientific">Nicrophorus vespilloides</name>
    <name type="common">Boreal carrion beetle</name>
    <dbReference type="NCBI Taxonomy" id="110193"/>
    <lineage>
        <taxon>Eukaryota</taxon>
        <taxon>Metazoa</taxon>
        <taxon>Ecdysozoa</taxon>
        <taxon>Arthropoda</taxon>
        <taxon>Hexapoda</taxon>
        <taxon>Insecta</taxon>
        <taxon>Pterygota</taxon>
        <taxon>Neoptera</taxon>
        <taxon>Endopterygota</taxon>
        <taxon>Coleoptera</taxon>
        <taxon>Polyphaga</taxon>
        <taxon>Staphyliniformia</taxon>
        <taxon>Silphidae</taxon>
        <taxon>Nicrophorinae</taxon>
        <taxon>Nicrophorus</taxon>
    </lineage>
</organism>
<keyword evidence="6" id="KW-0808">Transferase</keyword>
<evidence type="ECO:0000256" key="12">
    <source>
        <dbReference type="ARBA" id="ARBA00049308"/>
    </source>
</evidence>
<feature type="binding site" evidence="14">
    <location>
        <position position="99"/>
    </location>
    <ligand>
        <name>ATP</name>
        <dbReference type="ChEBI" id="CHEBI:30616"/>
    </ligand>
</feature>
<evidence type="ECO:0000256" key="1">
    <source>
        <dbReference type="ARBA" id="ARBA00001936"/>
    </source>
</evidence>
<evidence type="ECO:0000256" key="4">
    <source>
        <dbReference type="ARBA" id="ARBA00013203"/>
    </source>
</evidence>
<dbReference type="Proteomes" id="UP000695000">
    <property type="component" value="Unplaced"/>
</dbReference>
<accession>A0ABM1ML34</accession>
<feature type="compositionally biased region" description="Polar residues" evidence="15">
    <location>
        <begin position="459"/>
        <end position="468"/>
    </location>
</feature>
<evidence type="ECO:0000256" key="14">
    <source>
        <dbReference type="PROSITE-ProRule" id="PRU10141"/>
    </source>
</evidence>
<evidence type="ECO:0000259" key="16">
    <source>
        <dbReference type="PROSITE" id="PS50011"/>
    </source>
</evidence>
<comment type="cofactor">
    <cofactor evidence="2">
        <name>Mg(2+)</name>
        <dbReference type="ChEBI" id="CHEBI:18420"/>
    </cofactor>
</comment>
<evidence type="ECO:0000313" key="18">
    <source>
        <dbReference type="RefSeq" id="XP_017775284.1"/>
    </source>
</evidence>
<reference evidence="18" key="1">
    <citation type="submission" date="2025-08" db="UniProtKB">
        <authorList>
            <consortium name="RefSeq"/>
        </authorList>
    </citation>
    <scope>IDENTIFICATION</scope>
    <source>
        <tissue evidence="18">Whole Larva</tissue>
    </source>
</reference>
<evidence type="ECO:0000256" key="15">
    <source>
        <dbReference type="SAM" id="MobiDB-lite"/>
    </source>
</evidence>
<dbReference type="InterPro" id="IPR000719">
    <property type="entry name" value="Prot_kinase_dom"/>
</dbReference>
<dbReference type="PRINTS" id="PR00109">
    <property type="entry name" value="TYRKINASE"/>
</dbReference>
<comment type="catalytic activity">
    <reaction evidence="13">
        <text>L-tyrosyl-[protein] + ATP = O-phospho-L-tyrosyl-[protein] + ADP + H(+)</text>
        <dbReference type="Rhea" id="RHEA:10596"/>
        <dbReference type="Rhea" id="RHEA-COMP:10136"/>
        <dbReference type="Rhea" id="RHEA-COMP:20101"/>
        <dbReference type="ChEBI" id="CHEBI:15378"/>
        <dbReference type="ChEBI" id="CHEBI:30616"/>
        <dbReference type="ChEBI" id="CHEBI:46858"/>
        <dbReference type="ChEBI" id="CHEBI:61978"/>
        <dbReference type="ChEBI" id="CHEBI:456216"/>
        <dbReference type="EC" id="2.7.12.1"/>
    </reaction>
</comment>
<keyword evidence="17" id="KW-1185">Reference proteome</keyword>
<evidence type="ECO:0000256" key="11">
    <source>
        <dbReference type="ARBA" id="ARBA00049003"/>
    </source>
</evidence>
<comment type="cofactor">
    <cofactor evidence="1">
        <name>Mn(2+)</name>
        <dbReference type="ChEBI" id="CHEBI:29035"/>
    </cofactor>
</comment>
<comment type="similarity">
    <text evidence="3">Belongs to the protein kinase superfamily. TKL Ser/Thr protein kinase family.</text>
</comment>
<evidence type="ECO:0000256" key="13">
    <source>
        <dbReference type="ARBA" id="ARBA00051680"/>
    </source>
</evidence>
<evidence type="ECO:0000256" key="3">
    <source>
        <dbReference type="ARBA" id="ARBA00005843"/>
    </source>
</evidence>
<dbReference type="InterPro" id="IPR011009">
    <property type="entry name" value="Kinase-like_dom_sf"/>
</dbReference>
<dbReference type="InterPro" id="IPR001245">
    <property type="entry name" value="Ser-Thr/Tyr_kinase_cat_dom"/>
</dbReference>
<feature type="region of interest" description="Disordered" evidence="15">
    <location>
        <begin position="448"/>
        <end position="481"/>
    </location>
</feature>
<protein>
    <recommendedName>
        <fullName evidence="4">dual-specificity kinase</fullName>
        <ecNumber evidence="4">2.7.12.1</ecNumber>
    </recommendedName>
</protein>
<dbReference type="SUPFAM" id="SSF56112">
    <property type="entry name" value="Protein kinase-like (PK-like)"/>
    <property type="match status" value="1"/>
</dbReference>
<dbReference type="InterPro" id="IPR050940">
    <property type="entry name" value="Actin_reg-Ser/Thr_kinase"/>
</dbReference>
<dbReference type="PANTHER" id="PTHR46485">
    <property type="entry name" value="LIM DOMAIN KINASE 1"/>
    <property type="match status" value="1"/>
</dbReference>